<evidence type="ECO:0000313" key="4">
    <source>
        <dbReference type="Proteomes" id="UP000605846"/>
    </source>
</evidence>
<dbReference type="PROSITE" id="PS51186">
    <property type="entry name" value="GNAT"/>
    <property type="match status" value="1"/>
</dbReference>
<dbReference type="InterPro" id="IPR039143">
    <property type="entry name" value="GNPNAT1-like"/>
</dbReference>
<dbReference type="InterPro" id="IPR000182">
    <property type="entry name" value="GNAT_dom"/>
</dbReference>
<keyword evidence="4" id="KW-1185">Reference proteome</keyword>
<reference evidence="3" key="1">
    <citation type="submission" date="2020-01" db="EMBL/GenBank/DDBJ databases">
        <title>Genome Sequencing of Three Apophysomyces-Like Fungal Strains Confirms a Novel Fungal Genus in the Mucoromycota with divergent Burkholderia-like Endosymbiotic Bacteria.</title>
        <authorList>
            <person name="Stajich J.E."/>
            <person name="Macias A.M."/>
            <person name="Carter-House D."/>
            <person name="Lovett B."/>
            <person name="Kasson L.R."/>
            <person name="Berry K."/>
            <person name="Grigoriev I."/>
            <person name="Chang Y."/>
            <person name="Spatafora J."/>
            <person name="Kasson M.T."/>
        </authorList>
    </citation>
    <scope>NUCLEOTIDE SEQUENCE</scope>
    <source>
        <strain evidence="3">NRRL A-21654</strain>
    </source>
</reference>
<dbReference type="AlphaFoldDB" id="A0A8H7ERA6"/>
<feature type="domain" description="N-acetyltransferase" evidence="2">
    <location>
        <begin position="8"/>
        <end position="156"/>
    </location>
</feature>
<dbReference type="CDD" id="cd04301">
    <property type="entry name" value="NAT_SF"/>
    <property type="match status" value="1"/>
</dbReference>
<dbReference type="InterPro" id="IPR016181">
    <property type="entry name" value="Acyl_CoA_acyltransferase"/>
</dbReference>
<dbReference type="PANTHER" id="PTHR13355:SF11">
    <property type="entry name" value="GLUCOSAMINE 6-PHOSPHATE N-ACETYLTRANSFERASE"/>
    <property type="match status" value="1"/>
</dbReference>
<dbReference type="Gene3D" id="3.40.630.30">
    <property type="match status" value="1"/>
</dbReference>
<organism evidence="3 4">
    <name type="scientific">Apophysomyces ossiformis</name>
    <dbReference type="NCBI Taxonomy" id="679940"/>
    <lineage>
        <taxon>Eukaryota</taxon>
        <taxon>Fungi</taxon>
        <taxon>Fungi incertae sedis</taxon>
        <taxon>Mucoromycota</taxon>
        <taxon>Mucoromycotina</taxon>
        <taxon>Mucoromycetes</taxon>
        <taxon>Mucorales</taxon>
        <taxon>Mucorineae</taxon>
        <taxon>Mucoraceae</taxon>
        <taxon>Apophysomyces</taxon>
    </lineage>
</organism>
<comment type="similarity">
    <text evidence="1">Belongs to the acetyltransferase family. GNA1 subfamily.</text>
</comment>
<dbReference type="GO" id="GO:0004343">
    <property type="term" value="F:glucosamine 6-phosphate N-acetyltransferase activity"/>
    <property type="evidence" value="ECO:0007669"/>
    <property type="project" value="UniProtKB-UniRule"/>
</dbReference>
<keyword evidence="1" id="KW-0012">Acyltransferase</keyword>
<dbReference type="PANTHER" id="PTHR13355">
    <property type="entry name" value="GLUCOSAMINE 6-PHOSPHATE N-ACETYLTRANSFERASE"/>
    <property type="match status" value="1"/>
</dbReference>
<comment type="caution">
    <text evidence="3">The sequence shown here is derived from an EMBL/GenBank/DDBJ whole genome shotgun (WGS) entry which is preliminary data.</text>
</comment>
<proteinExistence type="inferred from homology"/>
<keyword evidence="1" id="KW-0808">Transferase</keyword>
<gene>
    <name evidence="3" type="ORF">EC973_006877</name>
</gene>
<comment type="catalytic activity">
    <reaction evidence="1">
        <text>D-glucosamine 6-phosphate + acetyl-CoA = N-acetyl-D-glucosamine 6-phosphate + CoA + H(+)</text>
        <dbReference type="Rhea" id="RHEA:10292"/>
        <dbReference type="ChEBI" id="CHEBI:15378"/>
        <dbReference type="ChEBI" id="CHEBI:57287"/>
        <dbReference type="ChEBI" id="CHEBI:57288"/>
        <dbReference type="ChEBI" id="CHEBI:57513"/>
        <dbReference type="ChEBI" id="CHEBI:58725"/>
        <dbReference type="EC" id="2.3.1.4"/>
    </reaction>
</comment>
<dbReference type="GO" id="GO:0006048">
    <property type="term" value="P:UDP-N-acetylglucosamine biosynthetic process"/>
    <property type="evidence" value="ECO:0007669"/>
    <property type="project" value="UniProtKB-UniRule"/>
</dbReference>
<comment type="pathway">
    <text evidence="1">Nucleotide-sugar biosynthesis; UDP-N-acetyl-alpha-D-glucosamine biosynthesis; N-acetyl-alpha-D-glucosamine 1-phosphate from alpha-D-glucosamine 6-phosphate (route I): step 1/2.</text>
</comment>
<dbReference type="Proteomes" id="UP000605846">
    <property type="component" value="Unassembled WGS sequence"/>
</dbReference>
<evidence type="ECO:0000256" key="1">
    <source>
        <dbReference type="RuleBase" id="RU365086"/>
    </source>
</evidence>
<sequence length="156" mass="17984">MTVYSNPIITLAETKEDQEKCMEVRIKVFVDEQRYPLHTETEDPYDVDCIHWLATCEYNDARVPVGTVRMYPVSERTGKLGRLAVVQDARGLRLGVQLVREVMKEASKRGKTAIMLHAQYDKQGFYEKLGFVVEKGDEGTFLEDGTPHIRMWNRSI</sequence>
<dbReference type="SUPFAM" id="SSF55729">
    <property type="entry name" value="Acyl-CoA N-acyltransferases (Nat)"/>
    <property type="match status" value="1"/>
</dbReference>
<accession>A0A8H7ERA6</accession>
<dbReference type="UniPathway" id="UPA00113">
    <property type="reaction ID" value="UER00529"/>
</dbReference>
<dbReference type="EMBL" id="JABAYA010000047">
    <property type="protein sequence ID" value="KAF7727878.1"/>
    <property type="molecule type" value="Genomic_DNA"/>
</dbReference>
<dbReference type="EC" id="2.3.1.4" evidence="1"/>
<name>A0A8H7ERA6_9FUNG</name>
<dbReference type="OrthoDB" id="329272at2759"/>
<dbReference type="Pfam" id="PF00583">
    <property type="entry name" value="Acetyltransf_1"/>
    <property type="match status" value="1"/>
</dbReference>
<evidence type="ECO:0000259" key="2">
    <source>
        <dbReference type="PROSITE" id="PS51186"/>
    </source>
</evidence>
<evidence type="ECO:0000313" key="3">
    <source>
        <dbReference type="EMBL" id="KAF7727878.1"/>
    </source>
</evidence>
<protein>
    <recommendedName>
        <fullName evidence="1">Glucosamine 6-phosphate N-acetyltransferase</fullName>
        <ecNumber evidence="1">2.3.1.4</ecNumber>
    </recommendedName>
</protein>